<proteinExistence type="predicted"/>
<feature type="coiled-coil region" evidence="1">
    <location>
        <begin position="133"/>
        <end position="167"/>
    </location>
</feature>
<reference evidence="3" key="1">
    <citation type="journal article" date="2021" name="PeerJ">
        <title>Extensive microbial diversity within the chicken gut microbiome revealed by metagenomics and culture.</title>
        <authorList>
            <person name="Gilroy R."/>
            <person name="Ravi A."/>
            <person name="Getino M."/>
            <person name="Pursley I."/>
            <person name="Horton D.L."/>
            <person name="Alikhan N.F."/>
            <person name="Baker D."/>
            <person name="Gharbi K."/>
            <person name="Hall N."/>
            <person name="Watson M."/>
            <person name="Adriaenssens E.M."/>
            <person name="Foster-Nyarko E."/>
            <person name="Jarju S."/>
            <person name="Secka A."/>
            <person name="Antonio M."/>
            <person name="Oren A."/>
            <person name="Chaudhuri R.R."/>
            <person name="La Ragione R."/>
            <person name="Hildebrand F."/>
            <person name="Pallen M.J."/>
        </authorList>
    </citation>
    <scope>NUCLEOTIDE SEQUENCE</scope>
    <source>
        <strain evidence="3">3436</strain>
    </source>
</reference>
<organism evidence="3 4">
    <name type="scientific">Candidatus Gemmiger excrementavium</name>
    <dbReference type="NCBI Taxonomy" id="2838608"/>
    <lineage>
        <taxon>Bacteria</taxon>
        <taxon>Bacillati</taxon>
        <taxon>Bacillota</taxon>
        <taxon>Clostridia</taxon>
        <taxon>Eubacteriales</taxon>
        <taxon>Gemmiger</taxon>
    </lineage>
</organism>
<dbReference type="PANTHER" id="PTHR36180">
    <property type="entry name" value="DNA-BINDING PROTEIN-RELATED-RELATED"/>
    <property type="match status" value="1"/>
</dbReference>
<comment type="caution">
    <text evidence="3">The sequence shown here is derived from an EMBL/GenBank/DDBJ whole genome shotgun (WGS) entry which is preliminary data.</text>
</comment>
<evidence type="ECO:0000313" key="3">
    <source>
        <dbReference type="EMBL" id="HIZ47601.1"/>
    </source>
</evidence>
<feature type="domain" description="Bro-N" evidence="2">
    <location>
        <begin position="1"/>
        <end position="107"/>
    </location>
</feature>
<name>A0A9D2JF74_9FIRM</name>
<evidence type="ECO:0000256" key="1">
    <source>
        <dbReference type="SAM" id="Coils"/>
    </source>
</evidence>
<dbReference type="PANTHER" id="PTHR36180:SF2">
    <property type="entry name" value="BRO FAMILY PROTEIN"/>
    <property type="match status" value="1"/>
</dbReference>
<sequence>MTAIQTYTNAAFGSVRVLYEDGKPLFCGADACKALGYSNQWDALKRHCRYLVKREVPNPQSASKKVTMNFLPEGDLYRLITHSKLPSAEKFERWVFDEVLPAIRKSGMYGADPAELERLRRSNQALRDWFSLLAKRKQDLVDVQKDLEDVRKNRSEAKERFMAAKASYSKWCELNRTFEGLVQRAQNDINSYIDQIQIVALATPVLEEDLNTMLDDMAQQMLTSSKK</sequence>
<dbReference type="Proteomes" id="UP000824031">
    <property type="component" value="Unassembled WGS sequence"/>
</dbReference>
<dbReference type="Pfam" id="PF02498">
    <property type="entry name" value="Bro-N"/>
    <property type="match status" value="1"/>
</dbReference>
<reference evidence="3" key="2">
    <citation type="submission" date="2021-04" db="EMBL/GenBank/DDBJ databases">
        <authorList>
            <person name="Gilroy R."/>
        </authorList>
    </citation>
    <scope>NUCLEOTIDE SEQUENCE</scope>
    <source>
        <strain evidence="3">3436</strain>
    </source>
</reference>
<gene>
    <name evidence="3" type="ORF">H9810_02630</name>
</gene>
<dbReference type="AlphaFoldDB" id="A0A9D2JF74"/>
<evidence type="ECO:0000313" key="4">
    <source>
        <dbReference type="Proteomes" id="UP000824031"/>
    </source>
</evidence>
<protein>
    <recommendedName>
        <fullName evidence="2">Bro-N domain-containing protein</fullName>
    </recommendedName>
</protein>
<keyword evidence="1" id="KW-0175">Coiled coil</keyword>
<evidence type="ECO:0000259" key="2">
    <source>
        <dbReference type="PROSITE" id="PS51750"/>
    </source>
</evidence>
<dbReference type="InterPro" id="IPR003497">
    <property type="entry name" value="BRO_N_domain"/>
</dbReference>
<accession>A0A9D2JF74</accession>
<dbReference type="PROSITE" id="PS51750">
    <property type="entry name" value="BRO_N"/>
    <property type="match status" value="1"/>
</dbReference>
<dbReference type="SMART" id="SM01040">
    <property type="entry name" value="Bro-N"/>
    <property type="match status" value="1"/>
</dbReference>
<dbReference type="EMBL" id="DXBO01000031">
    <property type="protein sequence ID" value="HIZ47601.1"/>
    <property type="molecule type" value="Genomic_DNA"/>
</dbReference>